<dbReference type="InterPro" id="IPR008927">
    <property type="entry name" value="6-PGluconate_DH-like_C_sf"/>
</dbReference>
<dbReference type="Pfam" id="PF14608">
    <property type="entry name" value="zf-CCCH_2"/>
    <property type="match status" value="2"/>
</dbReference>
<dbReference type="SUPFAM" id="SSF48179">
    <property type="entry name" value="6-phosphogluconate dehydrogenase C-terminal domain-like"/>
    <property type="match status" value="1"/>
</dbReference>
<dbReference type="InterPro" id="IPR036770">
    <property type="entry name" value="Ankyrin_rpt-contain_sf"/>
</dbReference>
<dbReference type="GO" id="GO:0051287">
    <property type="term" value="F:NAD binding"/>
    <property type="evidence" value="ECO:0007669"/>
    <property type="project" value="InterPro"/>
</dbReference>
<dbReference type="GO" id="GO:0010468">
    <property type="term" value="P:regulation of gene expression"/>
    <property type="evidence" value="ECO:0007669"/>
    <property type="project" value="UniProtKB-ARBA"/>
</dbReference>
<dbReference type="PROSITE" id="PS50297">
    <property type="entry name" value="ANK_REP_REGION"/>
    <property type="match status" value="1"/>
</dbReference>
<dbReference type="PROSITE" id="PS50103">
    <property type="entry name" value="ZF_C3H1"/>
    <property type="match status" value="2"/>
</dbReference>
<dbReference type="InterPro" id="IPR011128">
    <property type="entry name" value="G3P_DH_NAD-dep_N"/>
</dbReference>
<feature type="zinc finger region" description="C3H1-type" evidence="6">
    <location>
        <begin position="479"/>
        <end position="504"/>
    </location>
</feature>
<dbReference type="GO" id="GO:0008270">
    <property type="term" value="F:zinc ion binding"/>
    <property type="evidence" value="ECO:0007669"/>
    <property type="project" value="UniProtKB-KW"/>
</dbReference>
<dbReference type="Gene3D" id="1.10.1040.10">
    <property type="entry name" value="N-(1-d-carboxylethyl)-l-norvaline Dehydrogenase, domain 2"/>
    <property type="match status" value="1"/>
</dbReference>
<dbReference type="GO" id="GO:0141152">
    <property type="term" value="F:glycerol-3-phosphate dehydrogenase (NAD+) activity"/>
    <property type="evidence" value="ECO:0007669"/>
    <property type="project" value="UniProtKB-EC"/>
</dbReference>
<dbReference type="InterPro" id="IPR002110">
    <property type="entry name" value="Ankyrin_rpt"/>
</dbReference>
<dbReference type="SUPFAM" id="SSF51735">
    <property type="entry name" value="NAD(P)-binding Rossmann-fold domains"/>
    <property type="match status" value="1"/>
</dbReference>
<dbReference type="InterPro" id="IPR000571">
    <property type="entry name" value="Znf_CCCH"/>
</dbReference>
<feature type="region of interest" description="Disordered" evidence="7">
    <location>
        <begin position="736"/>
        <end position="893"/>
    </location>
</feature>
<accession>A0A1Q3EIQ4</accession>
<evidence type="ECO:0000256" key="6">
    <source>
        <dbReference type="PROSITE-ProRule" id="PRU00723"/>
    </source>
</evidence>
<dbReference type="GO" id="GO:0046168">
    <property type="term" value="P:glycerol-3-phosphate catabolic process"/>
    <property type="evidence" value="ECO:0007669"/>
    <property type="project" value="InterPro"/>
</dbReference>
<dbReference type="InterPro" id="IPR006109">
    <property type="entry name" value="G3P_DH_NAD-dep_C"/>
</dbReference>
<sequence length="922" mass="98808">MHCAGPPTRTIPIAPRTVHSWLRLLVPSGSLLKYSDHNVYLWSRQEEVVKSLNEVHRNPIYLKDHQFSVNITAVGPELPGKTLIDDMDVLLFAIPTQFLRENLAKLQSYLDRKKHPLLIFILAELRLPRQQPSFLDHRSRKKAVVQRQPTSVSVTSFTDSEAQRAAVLFHQPHFRCYTGSDPIGTELAGALKNVYAIAAGAADGLGFENNTRASTAYGADPLTFLGLAGVGDLFMTCSSPTSRNYSVGFRLGKGESLDSIIDSLGSIAEGVTTAKGVKMILDELGIKARIATTIYEVLYEGKDIQTAVRELLELPLSKEIDLPSATASSEGRLEEVQDLLRTASNADVNVKDQNGITPLIEAVKNGHVEVVHALLAHGADPMSASHQGPPQAYTQDPTMLEILNSAQVKIVSLAPPNETGFYSEANGDPYAPAVYPYYPPYTTSPPEGPVYYSPPPPQLHADGQSMTALGPGNLPPPEIARLIPCRYFPACRYGASCLFAHPQGPYLSGPLPPPAQYPAPYDPMNTSYPPNDYYSMSTPSFQQPSPNGMNIISSPNGAPVVQPEMFPPPHPFSPNGVPQVPFTAVSPVGEPAPYLPQPPMSAAPPQIYHQPPPPQPSTMYNNTSVPAPPFVVQSNGMSQYPPIPASAPVGYSDGVVDPPSLNPQSETFGSIPTGPPASHRESTGHARRSSIRRGSFTTRKPPCLFFPAGKCKNGDDCRFPHILLNDYPSPPHSYAAGRGGAFRAPRGHPNHNSVGNGLDAKMADLTIRDTRPQNGHPAAPVKIESKDGNRPRPGQGYKNASNKRPPPIKQQRVPNADEFPTLGNLASPPPKSSSVYFSNGNGHSGPTAAQVLQAPPPRRDSESFPSVNGTRTPSDSGSVKDSDSSIAAQSSSTSVIQKLPISFAAIAATSAPEVAAEVSVSA</sequence>
<keyword evidence="10" id="KW-1185">Reference proteome</keyword>
<evidence type="ECO:0000256" key="1">
    <source>
        <dbReference type="ARBA" id="ARBA00011009"/>
    </source>
</evidence>
<reference evidence="9 10" key="2">
    <citation type="submission" date="2017-02" db="EMBL/GenBank/DDBJ databases">
        <title>A genome survey and senescence transcriptome analysis in Lentinula edodes.</title>
        <authorList>
            <person name="Sakamoto Y."/>
            <person name="Nakade K."/>
            <person name="Sato S."/>
            <person name="Yoshida Y."/>
            <person name="Miyazaki K."/>
            <person name="Natsume S."/>
            <person name="Konno N."/>
        </authorList>
    </citation>
    <scope>NUCLEOTIDE SEQUENCE [LARGE SCALE GENOMIC DNA]</scope>
    <source>
        <strain evidence="9 10">NBRC 111202</strain>
    </source>
</reference>
<dbReference type="Proteomes" id="UP000188533">
    <property type="component" value="Unassembled WGS sequence"/>
</dbReference>
<comment type="similarity">
    <text evidence="1">Belongs to the NAD-dependent glycerol-3-phosphate dehydrogenase family.</text>
</comment>
<dbReference type="InterPro" id="IPR036291">
    <property type="entry name" value="NAD(P)-bd_dom_sf"/>
</dbReference>
<dbReference type="EMBL" id="BDGU01000395">
    <property type="protein sequence ID" value="GAW07049.1"/>
    <property type="molecule type" value="Genomic_DNA"/>
</dbReference>
<comment type="catalytic activity">
    <reaction evidence="4">
        <text>sn-glycerol 3-phosphate + NAD(+) = dihydroxyacetone phosphate + NADH + H(+)</text>
        <dbReference type="Rhea" id="RHEA:11092"/>
        <dbReference type="ChEBI" id="CHEBI:15378"/>
        <dbReference type="ChEBI" id="CHEBI:57540"/>
        <dbReference type="ChEBI" id="CHEBI:57597"/>
        <dbReference type="ChEBI" id="CHEBI:57642"/>
        <dbReference type="ChEBI" id="CHEBI:57945"/>
        <dbReference type="EC" id="1.1.1.8"/>
    </reaction>
</comment>
<dbReference type="PANTHER" id="PTHR11728">
    <property type="entry name" value="GLYCEROL-3-PHOSPHATE DEHYDROGENASE"/>
    <property type="match status" value="1"/>
</dbReference>
<dbReference type="GO" id="GO:0005829">
    <property type="term" value="C:cytosol"/>
    <property type="evidence" value="ECO:0007669"/>
    <property type="project" value="TreeGrafter"/>
</dbReference>
<keyword evidence="6" id="KW-0863">Zinc-finger</keyword>
<dbReference type="Gene3D" id="3.40.50.720">
    <property type="entry name" value="NAD(P)-binding Rossmann-like Domain"/>
    <property type="match status" value="1"/>
</dbReference>
<dbReference type="SUPFAM" id="SSF48403">
    <property type="entry name" value="Ankyrin repeat"/>
    <property type="match status" value="1"/>
</dbReference>
<dbReference type="SMART" id="SM00248">
    <property type="entry name" value="ANK"/>
    <property type="match status" value="1"/>
</dbReference>
<name>A0A1Q3EIQ4_LENED</name>
<feature type="compositionally biased region" description="Polar residues" evidence="7">
    <location>
        <begin position="832"/>
        <end position="841"/>
    </location>
</feature>
<dbReference type="STRING" id="5353.A0A1Q3EIQ4"/>
<dbReference type="SMART" id="SM00356">
    <property type="entry name" value="ZnF_C3H1"/>
    <property type="match status" value="2"/>
</dbReference>
<reference evidence="9 10" key="1">
    <citation type="submission" date="2016-08" db="EMBL/GenBank/DDBJ databases">
        <authorList>
            <consortium name="Lentinula edodes genome sequencing consortium"/>
            <person name="Sakamoto Y."/>
            <person name="Nakade K."/>
            <person name="Sato S."/>
            <person name="Yoshida Y."/>
            <person name="Miyazaki K."/>
            <person name="Natsume S."/>
            <person name="Konno N."/>
        </authorList>
    </citation>
    <scope>NUCLEOTIDE SEQUENCE [LARGE SCALE GENOMIC DNA]</scope>
    <source>
        <strain evidence="9 10">NBRC 111202</strain>
    </source>
</reference>
<keyword evidence="3" id="KW-0560">Oxidoreductase</keyword>
<dbReference type="PROSITE" id="PS00957">
    <property type="entry name" value="NAD_G3PDH"/>
    <property type="match status" value="1"/>
</dbReference>
<gene>
    <name evidence="9" type="ORF">LENED_009011</name>
</gene>
<dbReference type="GO" id="GO:0005975">
    <property type="term" value="P:carbohydrate metabolic process"/>
    <property type="evidence" value="ECO:0007669"/>
    <property type="project" value="InterPro"/>
</dbReference>
<protein>
    <recommendedName>
        <fullName evidence="2">glycerol-3-phosphate dehydrogenase (NAD(+))</fullName>
        <ecNumber evidence="2">1.1.1.8</ecNumber>
    </recommendedName>
</protein>
<feature type="region of interest" description="Disordered" evidence="7">
    <location>
        <begin position="651"/>
        <end position="703"/>
    </location>
</feature>
<comment type="caution">
    <text evidence="9">The sequence shown here is derived from an EMBL/GenBank/DDBJ whole genome shotgun (WGS) entry which is preliminary data.</text>
</comment>
<feature type="zinc finger region" description="C3H1-type" evidence="6">
    <location>
        <begin position="697"/>
        <end position="724"/>
    </location>
</feature>
<evidence type="ECO:0000256" key="7">
    <source>
        <dbReference type="SAM" id="MobiDB-lite"/>
    </source>
</evidence>
<organism evidence="9 10">
    <name type="scientific">Lentinula edodes</name>
    <name type="common">Shiitake mushroom</name>
    <name type="synonym">Lentinus edodes</name>
    <dbReference type="NCBI Taxonomy" id="5353"/>
    <lineage>
        <taxon>Eukaryota</taxon>
        <taxon>Fungi</taxon>
        <taxon>Dikarya</taxon>
        <taxon>Basidiomycota</taxon>
        <taxon>Agaricomycotina</taxon>
        <taxon>Agaricomycetes</taxon>
        <taxon>Agaricomycetidae</taxon>
        <taxon>Agaricales</taxon>
        <taxon>Marasmiineae</taxon>
        <taxon>Omphalotaceae</taxon>
        <taxon>Lentinula</taxon>
    </lineage>
</organism>
<keyword evidence="6" id="KW-0862">Zinc</keyword>
<feature type="repeat" description="ANK" evidence="5">
    <location>
        <begin position="354"/>
        <end position="386"/>
    </location>
</feature>
<keyword evidence="6" id="KW-0479">Metal-binding</keyword>
<dbReference type="AlphaFoldDB" id="A0A1Q3EIQ4"/>
<proteinExistence type="inferred from homology"/>
<feature type="compositionally biased region" description="Low complexity" evidence="7">
    <location>
        <begin position="884"/>
        <end position="893"/>
    </location>
</feature>
<dbReference type="PROSITE" id="PS50088">
    <property type="entry name" value="ANK_REPEAT"/>
    <property type="match status" value="1"/>
</dbReference>
<feature type="domain" description="C3H1-type" evidence="8">
    <location>
        <begin position="479"/>
        <end position="504"/>
    </location>
</feature>
<keyword evidence="5" id="KW-0040">ANK repeat</keyword>
<dbReference type="EC" id="1.1.1.8" evidence="2"/>
<dbReference type="InterPro" id="IPR013328">
    <property type="entry name" value="6PGD_dom2"/>
</dbReference>
<dbReference type="PANTHER" id="PTHR11728:SF1">
    <property type="entry name" value="GLYCEROL-3-PHOSPHATE DEHYDROGENASE [NAD(+)] 2, CHLOROPLASTIC"/>
    <property type="match status" value="1"/>
</dbReference>
<dbReference type="Pfam" id="PF07479">
    <property type="entry name" value="NAD_Gly3P_dh_C"/>
    <property type="match status" value="1"/>
</dbReference>
<evidence type="ECO:0000313" key="10">
    <source>
        <dbReference type="Proteomes" id="UP000188533"/>
    </source>
</evidence>
<evidence type="ECO:0000256" key="5">
    <source>
        <dbReference type="PROSITE-ProRule" id="PRU00023"/>
    </source>
</evidence>
<evidence type="ECO:0000256" key="4">
    <source>
        <dbReference type="ARBA" id="ARBA00048683"/>
    </source>
</evidence>
<feature type="domain" description="C3H1-type" evidence="8">
    <location>
        <begin position="697"/>
        <end position="724"/>
    </location>
</feature>
<evidence type="ECO:0000313" key="9">
    <source>
        <dbReference type="EMBL" id="GAW07049.1"/>
    </source>
</evidence>
<dbReference type="Pfam" id="PF01210">
    <property type="entry name" value="NAD_Gly3P_dh_N"/>
    <property type="match status" value="1"/>
</dbReference>
<feature type="compositionally biased region" description="Polar residues" evidence="7">
    <location>
        <begin position="863"/>
        <end position="873"/>
    </location>
</feature>
<evidence type="ECO:0000256" key="2">
    <source>
        <dbReference type="ARBA" id="ARBA00013218"/>
    </source>
</evidence>
<feature type="region of interest" description="Disordered" evidence="7">
    <location>
        <begin position="596"/>
        <end position="619"/>
    </location>
</feature>
<dbReference type="Pfam" id="PF12796">
    <property type="entry name" value="Ank_2"/>
    <property type="match status" value="1"/>
</dbReference>
<evidence type="ECO:0000259" key="8">
    <source>
        <dbReference type="PROSITE" id="PS50103"/>
    </source>
</evidence>
<dbReference type="Gene3D" id="1.25.40.20">
    <property type="entry name" value="Ankyrin repeat-containing domain"/>
    <property type="match status" value="1"/>
</dbReference>
<dbReference type="InterPro" id="IPR006168">
    <property type="entry name" value="G3P_DH_NAD-dep"/>
</dbReference>
<evidence type="ECO:0000256" key="3">
    <source>
        <dbReference type="ARBA" id="ARBA00023002"/>
    </source>
</evidence>